<dbReference type="Pfam" id="PF03828">
    <property type="entry name" value="PAP_assoc"/>
    <property type="match status" value="1"/>
</dbReference>
<comment type="caution">
    <text evidence="6">The sequence shown here is derived from an EMBL/GenBank/DDBJ whole genome shotgun (WGS) entry which is preliminary data.</text>
</comment>
<dbReference type="EMBL" id="CAJNNW010012293">
    <property type="protein sequence ID" value="CAE8654143.1"/>
    <property type="molecule type" value="Genomic_DNA"/>
</dbReference>
<feature type="non-terminal residue" evidence="6">
    <location>
        <position position="1"/>
    </location>
</feature>
<feature type="compositionally biased region" description="Basic and acidic residues" evidence="4">
    <location>
        <begin position="312"/>
        <end position="323"/>
    </location>
</feature>
<dbReference type="GO" id="GO:0046872">
    <property type="term" value="F:metal ion binding"/>
    <property type="evidence" value="ECO:0007669"/>
    <property type="project" value="UniProtKB-KW"/>
</dbReference>
<evidence type="ECO:0000256" key="2">
    <source>
        <dbReference type="ARBA" id="ARBA00022842"/>
    </source>
</evidence>
<dbReference type="SUPFAM" id="SSF81631">
    <property type="entry name" value="PAP/OAS1 substrate-binding domain"/>
    <property type="match status" value="1"/>
</dbReference>
<feature type="domain" description="PAP-associated" evidence="5">
    <location>
        <begin position="30"/>
        <end position="85"/>
    </location>
</feature>
<feature type="region of interest" description="Disordered" evidence="4">
    <location>
        <begin position="127"/>
        <end position="150"/>
    </location>
</feature>
<feature type="non-terminal residue" evidence="6">
    <location>
        <position position="399"/>
    </location>
</feature>
<gene>
    <name evidence="6" type="ORF">PGLA2088_LOCUS10833</name>
</gene>
<dbReference type="Proteomes" id="UP000626109">
    <property type="component" value="Unassembled WGS sequence"/>
</dbReference>
<organism evidence="6 7">
    <name type="scientific">Polarella glacialis</name>
    <name type="common">Dinoflagellate</name>
    <dbReference type="NCBI Taxonomy" id="89957"/>
    <lineage>
        <taxon>Eukaryota</taxon>
        <taxon>Sar</taxon>
        <taxon>Alveolata</taxon>
        <taxon>Dinophyceae</taxon>
        <taxon>Suessiales</taxon>
        <taxon>Suessiaceae</taxon>
        <taxon>Polarella</taxon>
    </lineage>
</organism>
<evidence type="ECO:0000256" key="4">
    <source>
        <dbReference type="SAM" id="MobiDB-lite"/>
    </source>
</evidence>
<evidence type="ECO:0000256" key="1">
    <source>
        <dbReference type="ARBA" id="ARBA00022723"/>
    </source>
</evidence>
<evidence type="ECO:0000313" key="7">
    <source>
        <dbReference type="Proteomes" id="UP000626109"/>
    </source>
</evidence>
<evidence type="ECO:0000313" key="6">
    <source>
        <dbReference type="EMBL" id="CAE8654143.1"/>
    </source>
</evidence>
<name>A0A813IRF1_POLGL</name>
<evidence type="ECO:0000256" key="3">
    <source>
        <dbReference type="SAM" id="Coils"/>
    </source>
</evidence>
<feature type="compositionally biased region" description="Polar residues" evidence="4">
    <location>
        <begin position="133"/>
        <end position="150"/>
    </location>
</feature>
<dbReference type="InterPro" id="IPR002058">
    <property type="entry name" value="PAP_assoc"/>
</dbReference>
<dbReference type="AlphaFoldDB" id="A0A813IRF1"/>
<accession>A0A813IRF1</accession>
<evidence type="ECO:0000259" key="5">
    <source>
        <dbReference type="Pfam" id="PF03828"/>
    </source>
</evidence>
<feature type="compositionally biased region" description="Low complexity" evidence="4">
    <location>
        <begin position="282"/>
        <end position="291"/>
    </location>
</feature>
<feature type="region of interest" description="Disordered" evidence="4">
    <location>
        <begin position="276"/>
        <end position="358"/>
    </location>
</feature>
<sequence length="399" mass="44346">PCLPTSAFGSTGTVDAGIPHTWTCQLSLWALFHRFFSFFVNEFQWGTEVISVRLGKREVIGSPSFQSLPGNTLQRIHLEDPFLRNRNLNCVLGHAQEHLLRARLQQALRSLAGGALPESFLKVLHKAEDEGSSGHSGNSHLAQSQGWQREEGQLTQRELQMLEQTNHFGNHQEIGRLHNFQGLQQNLQEIQRMQKLEVEATQAQEQEECLQQSEQLLLRMLHEQWEIKKHQELNLQGPRQQHNNTQGMPRRQNGYLPNGDATAVPAPYLADSPGMGQRMAWRTSSSEATAAEARRQGPPQPGHYGNGSSEAGWHDGGHVDAHDLVNTPCPAGSSSPTSKKIGACMRDSEELEHSSPEGLDSMVASAWQTQTWCDLLHQSQAWPQENATEDGSFSVGGLV</sequence>
<keyword evidence="2" id="KW-0460">Magnesium</keyword>
<reference evidence="6" key="1">
    <citation type="submission" date="2021-02" db="EMBL/GenBank/DDBJ databases">
        <authorList>
            <person name="Dougan E. K."/>
            <person name="Rhodes N."/>
            <person name="Thang M."/>
            <person name="Chan C."/>
        </authorList>
    </citation>
    <scope>NUCLEOTIDE SEQUENCE</scope>
</reference>
<dbReference type="Gene3D" id="1.10.1410.10">
    <property type="match status" value="1"/>
</dbReference>
<keyword evidence="1" id="KW-0479">Metal-binding</keyword>
<keyword evidence="3" id="KW-0175">Coiled coil</keyword>
<feature type="compositionally biased region" description="Basic and acidic residues" evidence="4">
    <location>
        <begin position="346"/>
        <end position="355"/>
    </location>
</feature>
<proteinExistence type="predicted"/>
<feature type="coiled-coil region" evidence="3">
    <location>
        <begin position="186"/>
        <end position="213"/>
    </location>
</feature>
<protein>
    <recommendedName>
        <fullName evidence="5">PAP-associated domain-containing protein</fullName>
    </recommendedName>
</protein>